<dbReference type="InParanoid" id="E8R4X8"/>
<evidence type="ECO:0000313" key="2">
    <source>
        <dbReference type="EMBL" id="ADV61724.1"/>
    </source>
</evidence>
<dbReference type="PANTHER" id="PTHR38657:SF1">
    <property type="entry name" value="SLR1343 PROTEIN"/>
    <property type="match status" value="1"/>
</dbReference>
<dbReference type="InterPro" id="IPR007357">
    <property type="entry name" value="PhrB-like"/>
</dbReference>
<reference evidence="2 3" key="2">
    <citation type="journal article" date="2011" name="Stand. Genomic Sci.">
        <title>Complete genome sequence of Isosphaera pallida type strain (IS1B).</title>
        <authorList>
            <consortium name="US DOE Joint Genome Institute (JGI-PGF)"/>
            <person name="Goker M."/>
            <person name="Cleland D."/>
            <person name="Saunders E."/>
            <person name="Lapidus A."/>
            <person name="Nolan M."/>
            <person name="Lucas S."/>
            <person name="Hammon N."/>
            <person name="Deshpande S."/>
            <person name="Cheng J.F."/>
            <person name="Tapia R."/>
            <person name="Han C."/>
            <person name="Goodwin L."/>
            <person name="Pitluck S."/>
            <person name="Liolios K."/>
            <person name="Pagani I."/>
            <person name="Ivanova N."/>
            <person name="Mavromatis K."/>
            <person name="Pati A."/>
            <person name="Chen A."/>
            <person name="Palaniappan K."/>
            <person name="Land M."/>
            <person name="Hauser L."/>
            <person name="Chang Y.J."/>
            <person name="Jeffries C.D."/>
            <person name="Detter J.C."/>
            <person name="Beck B."/>
            <person name="Woyke T."/>
            <person name="Bristow J."/>
            <person name="Eisen J.A."/>
            <person name="Markowitz V."/>
            <person name="Hugenholtz P."/>
            <person name="Kyrpides N.C."/>
            <person name="Klenk H.P."/>
        </authorList>
    </citation>
    <scope>NUCLEOTIDE SEQUENCE [LARGE SCALE GENOMIC DNA]</scope>
    <source>
        <strain evidence="3">ATCC 43644 / DSM 9630 / IS1B</strain>
    </source>
</reference>
<dbReference type="InterPro" id="IPR052551">
    <property type="entry name" value="UV-DNA_repair_photolyase"/>
</dbReference>
<dbReference type="EMBL" id="CP002353">
    <property type="protein sequence ID" value="ADV61724.1"/>
    <property type="molecule type" value="Genomic_DNA"/>
</dbReference>
<dbReference type="Gene3D" id="1.25.40.80">
    <property type="match status" value="1"/>
</dbReference>
<keyword evidence="3" id="KW-1185">Reference proteome</keyword>
<dbReference type="Gene3D" id="3.40.50.620">
    <property type="entry name" value="HUPs"/>
    <property type="match status" value="1"/>
</dbReference>
<dbReference type="Proteomes" id="UP000008631">
    <property type="component" value="Chromosome"/>
</dbReference>
<dbReference type="PANTHER" id="PTHR38657">
    <property type="entry name" value="SLR1343 PROTEIN"/>
    <property type="match status" value="1"/>
</dbReference>
<accession>E8R4X8</accession>
<sequence length="517" mass="58640">MDASDDPRRAQGRLVVLLVESQAWLRRLPFHRWRQVLILSAGRHAVQAWKAEGIDARIVAADTFEQGLTTAIRTIQPSLVLTARAAEYAVGLVQQRLRQRGDCPVEIVPDTRFLVERFNPIPRPVAGKRYVMEPFYRAMRKAFGLLIESDGQPTGGAWNYDSHNRKRLPPQIKPPHPRRFEPDRLTREVMREVAEGQHGQGVGRVDGFDLAVTPQQAQDAFQIFLDERLPNFGPFEDAMSQRHDTLFHSVLSAQMNLGLLDPLEMARAAEQRYREGRAPLSSVEGFIRQIIGWREYILWQYRFQMPDLRQVNYWGGTGALPRWLWDGDAPMNCLRQVTRRVIDRGFSHHIERLMLVCNFCLLAGIDPGVVADWFLTFYVDSHDWVVLPNVLGMGLNADGGVTATKPYISSANYINTMSDYCAGCRFNPKARTGTDACPFNTLYWNFLIEHEAALRANPRLGPAVLGLKRLSIEERESIRAEAARFLADLPRYGSVEPGPDGRVPSVTAQTRDDQELP</sequence>
<reference key="1">
    <citation type="submission" date="2010-11" db="EMBL/GenBank/DDBJ databases">
        <title>The complete sequence of chromosome of Isophaera pallida ATCC 43644.</title>
        <authorList>
            <consortium name="US DOE Joint Genome Institute (JGI-PGF)"/>
            <person name="Lucas S."/>
            <person name="Copeland A."/>
            <person name="Lapidus A."/>
            <person name="Bruce D."/>
            <person name="Goodwin L."/>
            <person name="Pitluck S."/>
            <person name="Kyrpides N."/>
            <person name="Mavromatis K."/>
            <person name="Pagani I."/>
            <person name="Ivanova N."/>
            <person name="Saunders E."/>
            <person name="Brettin T."/>
            <person name="Detter J.C."/>
            <person name="Han C."/>
            <person name="Tapia R."/>
            <person name="Land M."/>
            <person name="Hauser L."/>
            <person name="Markowitz V."/>
            <person name="Cheng J.-F."/>
            <person name="Hugenholtz P."/>
            <person name="Woyke T."/>
            <person name="Wu D."/>
            <person name="Eisen J.A."/>
        </authorList>
    </citation>
    <scope>NUCLEOTIDE SEQUENCE</scope>
    <source>
        <strain>ATCC 43644</strain>
    </source>
</reference>
<dbReference type="InterPro" id="IPR036134">
    <property type="entry name" value="Crypto/Photolyase_FAD-like_sf"/>
</dbReference>
<dbReference type="SUPFAM" id="SSF48173">
    <property type="entry name" value="Cryptochrome/photolyase FAD-binding domain"/>
    <property type="match status" value="1"/>
</dbReference>
<dbReference type="Gene3D" id="1.10.579.10">
    <property type="entry name" value="DNA Cyclobutane Dipyrimidine Photolyase, subunit A, domain 3"/>
    <property type="match status" value="1"/>
</dbReference>
<dbReference type="eggNOG" id="COG3046">
    <property type="taxonomic scope" value="Bacteria"/>
</dbReference>
<dbReference type="KEGG" id="ipa:Isop_1137"/>
<evidence type="ECO:0000256" key="1">
    <source>
        <dbReference type="SAM" id="MobiDB-lite"/>
    </source>
</evidence>
<gene>
    <name evidence="2" type="ordered locus">Isop_1137</name>
</gene>
<evidence type="ECO:0000313" key="3">
    <source>
        <dbReference type="Proteomes" id="UP000008631"/>
    </source>
</evidence>
<feature type="region of interest" description="Disordered" evidence="1">
    <location>
        <begin position="491"/>
        <end position="517"/>
    </location>
</feature>
<protein>
    <submittedName>
        <fullName evidence="2">Deoxyribodipyrimidine photolyase-related protein</fullName>
    </submittedName>
</protein>
<proteinExistence type="predicted"/>
<dbReference type="Pfam" id="PF04244">
    <property type="entry name" value="DPRP"/>
    <property type="match status" value="1"/>
</dbReference>
<dbReference type="AlphaFoldDB" id="E8R4X8"/>
<dbReference type="STRING" id="575540.Isop_1137"/>
<name>E8R4X8_ISOPI</name>
<dbReference type="InterPro" id="IPR014729">
    <property type="entry name" value="Rossmann-like_a/b/a_fold"/>
</dbReference>
<organism evidence="2 3">
    <name type="scientific">Isosphaera pallida (strain ATCC 43644 / DSM 9630 / IS1B)</name>
    <dbReference type="NCBI Taxonomy" id="575540"/>
    <lineage>
        <taxon>Bacteria</taxon>
        <taxon>Pseudomonadati</taxon>
        <taxon>Planctomycetota</taxon>
        <taxon>Planctomycetia</taxon>
        <taxon>Isosphaerales</taxon>
        <taxon>Isosphaeraceae</taxon>
        <taxon>Isosphaera</taxon>
    </lineage>
</organism>
<dbReference type="HOGENOM" id="CLU_031632_1_0_0"/>
<dbReference type="Gene3D" id="1.10.10.1710">
    <property type="entry name" value="Deoxyribodipyrimidine photolyase-related"/>
    <property type="match status" value="1"/>
</dbReference>